<accession>A0AC35UAF9</accession>
<evidence type="ECO:0000313" key="1">
    <source>
        <dbReference type="Proteomes" id="UP000095286"/>
    </source>
</evidence>
<protein>
    <submittedName>
        <fullName evidence="2">ANF_receptor domain-containing protein</fullName>
    </submittedName>
</protein>
<name>A0AC35UAF9_9BILA</name>
<sequence>MVEERRQHNITEQGVISALNYTVNRYNHDLYARFKLSHHNRALRNAAFDTWGVMKKICAELQEGLMVMLAGVDGNQRTFEAYNSIANTIEIPFVNWDLSAINPNKNVPNNFEVSVRPPNHELVAHVIVQKRWDNFIYLHDGKSAPQNLQLIHNAIQKVSNMSVKSELIKIPTDKVDYGDFLRNFNLRDFLKDAPRRVVIDITTSYKQQQFLVAIRGAQFNQQNYHYLVINFDFLPYDVKMFQVL</sequence>
<evidence type="ECO:0000313" key="2">
    <source>
        <dbReference type="WBParaSite" id="RSKR_0000921900.1"/>
    </source>
</evidence>
<organism evidence="1 2">
    <name type="scientific">Rhabditophanes sp. KR3021</name>
    <dbReference type="NCBI Taxonomy" id="114890"/>
    <lineage>
        <taxon>Eukaryota</taxon>
        <taxon>Metazoa</taxon>
        <taxon>Ecdysozoa</taxon>
        <taxon>Nematoda</taxon>
        <taxon>Chromadorea</taxon>
        <taxon>Rhabditida</taxon>
        <taxon>Tylenchina</taxon>
        <taxon>Panagrolaimomorpha</taxon>
        <taxon>Strongyloidoidea</taxon>
        <taxon>Alloionematidae</taxon>
        <taxon>Rhabditophanes</taxon>
    </lineage>
</organism>
<proteinExistence type="predicted"/>
<reference evidence="2" key="1">
    <citation type="submission" date="2016-11" db="UniProtKB">
        <authorList>
            <consortium name="WormBaseParasite"/>
        </authorList>
    </citation>
    <scope>IDENTIFICATION</scope>
    <source>
        <strain evidence="2">KR3021</strain>
    </source>
</reference>
<dbReference type="Proteomes" id="UP000095286">
    <property type="component" value="Unplaced"/>
</dbReference>
<dbReference type="WBParaSite" id="RSKR_0000921900.1">
    <property type="protein sequence ID" value="RSKR_0000921900.1"/>
    <property type="gene ID" value="RSKR_0000921900"/>
</dbReference>